<feature type="region of interest" description="Disordered" evidence="1">
    <location>
        <begin position="1"/>
        <end position="20"/>
    </location>
</feature>
<evidence type="ECO:0000256" key="1">
    <source>
        <dbReference type="SAM" id="MobiDB-lite"/>
    </source>
</evidence>
<sequence>MGGVKGSLVHGKVSGNRVSGTTVSGPAPDFYLTNSMYHFMMAQSIYRDE</sequence>
<reference evidence="3" key="2">
    <citation type="journal article" date="2017" name="Plant Physiol. Biochem.">
        <title>Differential oxidative and antioxidative response of duckweed Lemna minor toward plant growth promoting/inhibiting bacteria.</title>
        <authorList>
            <person name="Ishizawa H."/>
            <person name="Kuroda M."/>
            <person name="Morikawa M."/>
            <person name="Ike M."/>
        </authorList>
    </citation>
    <scope>NUCLEOTIDE SEQUENCE [LARGE SCALE GENOMIC DNA]</scope>
    <source>
        <strain evidence="3">M6</strain>
    </source>
</reference>
<evidence type="ECO:0000313" key="2">
    <source>
        <dbReference type="EMBL" id="BBF82722.1"/>
    </source>
</evidence>
<keyword evidence="2" id="KW-0614">Plasmid</keyword>
<dbReference type="EMBL" id="AP018829">
    <property type="protein sequence ID" value="BBF82722.1"/>
    <property type="molecule type" value="Genomic_DNA"/>
</dbReference>
<proteinExistence type="predicted"/>
<geneLocation type="plasmid" evidence="3">
    <name>pasem-1 dna</name>
</geneLocation>
<evidence type="ECO:0000313" key="3">
    <source>
        <dbReference type="Proteomes" id="UP000278756"/>
    </source>
</evidence>
<dbReference type="AlphaFoldDB" id="A0A3G9G661"/>
<protein>
    <submittedName>
        <fullName evidence="2">Uncharacterized protein</fullName>
    </submittedName>
</protein>
<name>A0A3G9G661_9CAUL</name>
<organism evidence="2 3">
    <name type="scientific">Asticcacaulis excentricus</name>
    <dbReference type="NCBI Taxonomy" id="78587"/>
    <lineage>
        <taxon>Bacteria</taxon>
        <taxon>Pseudomonadati</taxon>
        <taxon>Pseudomonadota</taxon>
        <taxon>Alphaproteobacteria</taxon>
        <taxon>Caulobacterales</taxon>
        <taxon>Caulobacteraceae</taxon>
        <taxon>Asticcacaulis</taxon>
    </lineage>
</organism>
<reference evidence="3" key="1">
    <citation type="journal article" date="2017" name="Biotechnol. Biofuels">
        <title>Evaluation of environmental bacterial communities as a factor affecting the growth of duckweed Lemna minor.</title>
        <authorList>
            <person name="Ishizawa H."/>
            <person name="Kuroda M."/>
            <person name="Morikawa M."/>
            <person name="Ike M."/>
        </authorList>
    </citation>
    <scope>NUCLEOTIDE SEQUENCE [LARGE SCALE GENOMIC DNA]</scope>
    <source>
        <strain evidence="3">M6</strain>
    </source>
</reference>
<accession>A0A3G9G661</accession>
<gene>
    <name evidence="2" type="ORF">EM6_3363</name>
</gene>
<dbReference type="Proteomes" id="UP000278756">
    <property type="component" value="Plasmid pASEM-1"/>
</dbReference>